<comment type="caution">
    <text evidence="1">The sequence shown here is derived from an EMBL/GenBank/DDBJ whole genome shotgun (WGS) entry which is preliminary data.</text>
</comment>
<feature type="non-terminal residue" evidence="1">
    <location>
        <position position="1"/>
    </location>
</feature>
<proteinExistence type="predicted"/>
<dbReference type="AlphaFoldDB" id="X1V1Q9"/>
<protein>
    <submittedName>
        <fullName evidence="1">Uncharacterized protein</fullName>
    </submittedName>
</protein>
<dbReference type="EMBL" id="BARW01037259">
    <property type="protein sequence ID" value="GAJ23708.1"/>
    <property type="molecule type" value="Genomic_DNA"/>
</dbReference>
<accession>X1V1Q9</accession>
<evidence type="ECO:0000313" key="1">
    <source>
        <dbReference type="EMBL" id="GAJ23708.1"/>
    </source>
</evidence>
<gene>
    <name evidence="1" type="ORF">S12H4_57578</name>
</gene>
<reference evidence="1" key="1">
    <citation type="journal article" date="2014" name="Front. Microbiol.">
        <title>High frequency of phylogenetically diverse reductive dehalogenase-homologous genes in deep subseafloor sedimentary metagenomes.</title>
        <authorList>
            <person name="Kawai M."/>
            <person name="Futagami T."/>
            <person name="Toyoda A."/>
            <person name="Takaki Y."/>
            <person name="Nishi S."/>
            <person name="Hori S."/>
            <person name="Arai W."/>
            <person name="Tsubouchi T."/>
            <person name="Morono Y."/>
            <person name="Uchiyama I."/>
            <person name="Ito T."/>
            <person name="Fujiyama A."/>
            <person name="Inagaki F."/>
            <person name="Takami H."/>
        </authorList>
    </citation>
    <scope>NUCLEOTIDE SEQUENCE</scope>
    <source>
        <strain evidence="1">Expedition CK06-06</strain>
    </source>
</reference>
<name>X1V1Q9_9ZZZZ</name>
<organism evidence="1">
    <name type="scientific">marine sediment metagenome</name>
    <dbReference type="NCBI Taxonomy" id="412755"/>
    <lineage>
        <taxon>unclassified sequences</taxon>
        <taxon>metagenomes</taxon>
        <taxon>ecological metagenomes</taxon>
    </lineage>
</organism>
<sequence>CEERNGFCIVNPFIFGLNTPSGFWKDEKTANPWIYVFRKRESDHSTKTESFVKDLAPFSERNVIS</sequence>